<proteinExistence type="predicted"/>
<sequence length="916" mass="103762">MSDNDELWTTTDEESESDGDPFSTPRAKVRSSLPPSSISRVSLATPSSNITGSPETKKQKRRRKGHKKRAAALRSREVAKQWKDIVSKSKHLDGILSALENANLRVWDLMEYVFNPIHKKGVIRYQHFFSKPENPIMLLDWWLSPDNQSKIAKKKIDEWITTYCARKIAREALVITRSRILLTMNKTIDPNLANQFSYNQLYNVFCTELAPVAMQMLEAFSTSHRANTHTIARKERTKKATNTLHARLSESYTNLTTKNLVRMRKPKLSSRTDSNPFLDPDTSNKVVVVKKRTGTLYQLSESARLLARKIAATGLFSTDYDNVNMRMHNTEQIIGRHDSQENGTCATLIPLFDAKIEDLNLQKFQLSFLEAPILQIQEILLNSDEQKSLKANLVHTILRIIINHGGPGFQRFTKELAKSQPQTPDIIPLHKTNLHPLPTWPIDESTITGNADVVTAIMQELDLVDSQGKPKNPDASNQVRFLGGDQLSLARLRALEYIRAGQESGLEGYFWGVWIPVSNYSSLDKYCANVTTWQALYHHAEMILEKYANSLIVEELRDQRNEEMDMSDEENKKPTQGDMVFENASLFLRDALITREFNDAIKSGDSGRIILVLKTWALSFRGSGRTKYAHEMLHLIHNLTHVWPKAIRDIVLKNWVLNPSGEPNRFVEMDLVQEHLNFRIKVLYKAKGSNASWEWLEIISPCVVALSDLQKMLNDTLGSDQGTKHAPPDLTNDIRSLMESLSDHEVYTIKKGRSLNDDEMVKDVISVGLQNLTTGSKNPLSDYNNSFKKLQKRRKMNPVSADETDNERDIPAHPTSIKSEPLDIQIVPNAVSTSSVYSNHASASDSMGESSMQGFGDDMEVEESAEEADNSEEVEETLPRATERDVDLDMDLEEIEEEYDVIEDSEDSEFEGEGDG</sequence>
<protein>
    <submittedName>
        <fullName evidence="1">Uncharacterized protein</fullName>
    </submittedName>
</protein>
<accession>A0ACB8HE54</accession>
<evidence type="ECO:0000313" key="1">
    <source>
        <dbReference type="EMBL" id="KAH9485987.1"/>
    </source>
</evidence>
<organism evidence="1 2">
    <name type="scientific">Psilocybe cubensis</name>
    <name type="common">Psychedelic mushroom</name>
    <name type="synonym">Stropharia cubensis</name>
    <dbReference type="NCBI Taxonomy" id="181762"/>
    <lineage>
        <taxon>Eukaryota</taxon>
        <taxon>Fungi</taxon>
        <taxon>Dikarya</taxon>
        <taxon>Basidiomycota</taxon>
        <taxon>Agaricomycotina</taxon>
        <taxon>Agaricomycetes</taxon>
        <taxon>Agaricomycetidae</taxon>
        <taxon>Agaricales</taxon>
        <taxon>Agaricineae</taxon>
        <taxon>Strophariaceae</taxon>
        <taxon>Psilocybe</taxon>
    </lineage>
</organism>
<keyword evidence="2" id="KW-1185">Reference proteome</keyword>
<name>A0ACB8HE54_PSICU</name>
<reference evidence="1" key="1">
    <citation type="submission" date="2021-10" db="EMBL/GenBank/DDBJ databases">
        <title>Psilocybe cubensis genome.</title>
        <authorList>
            <person name="Mckernan K.J."/>
            <person name="Crawford S."/>
            <person name="Trippe A."/>
            <person name="Kane L.T."/>
            <person name="Mclaughlin S."/>
        </authorList>
    </citation>
    <scope>NUCLEOTIDE SEQUENCE</scope>
    <source>
        <strain evidence="1">MGC-MH-2018</strain>
    </source>
</reference>
<comment type="caution">
    <text evidence="1">The sequence shown here is derived from an EMBL/GenBank/DDBJ whole genome shotgun (WGS) entry which is preliminary data.</text>
</comment>
<gene>
    <name evidence="1" type="ORF">JR316_0000049</name>
</gene>
<dbReference type="EMBL" id="JAFIQS020000001">
    <property type="protein sequence ID" value="KAH9485987.1"/>
    <property type="molecule type" value="Genomic_DNA"/>
</dbReference>
<evidence type="ECO:0000313" key="2">
    <source>
        <dbReference type="Proteomes" id="UP000664032"/>
    </source>
</evidence>
<dbReference type="Proteomes" id="UP000664032">
    <property type="component" value="Unassembled WGS sequence"/>
</dbReference>